<dbReference type="OrthoDB" id="8789982at2759"/>
<evidence type="ECO:0000259" key="1">
    <source>
        <dbReference type="PROSITE" id="PS50097"/>
    </source>
</evidence>
<name>A0A9N9KHA2_9GLOM</name>
<gene>
    <name evidence="2" type="ORF">CPELLU_LOCUS20567</name>
</gene>
<dbReference type="Pfam" id="PF00651">
    <property type="entry name" value="BTB"/>
    <property type="match status" value="1"/>
</dbReference>
<dbReference type="InterPro" id="IPR000210">
    <property type="entry name" value="BTB/POZ_dom"/>
</dbReference>
<dbReference type="InterPro" id="IPR011333">
    <property type="entry name" value="SKP1/BTB/POZ_sf"/>
</dbReference>
<dbReference type="AlphaFoldDB" id="A0A9N9KHA2"/>
<keyword evidence="3" id="KW-1185">Reference proteome</keyword>
<protein>
    <submittedName>
        <fullName evidence="2">13658_t:CDS:1</fullName>
    </submittedName>
</protein>
<feature type="domain" description="BTB" evidence="1">
    <location>
        <begin position="13"/>
        <end position="75"/>
    </location>
</feature>
<accession>A0A9N9KHA2</accession>
<dbReference type="SUPFAM" id="SSF54695">
    <property type="entry name" value="POZ domain"/>
    <property type="match status" value="1"/>
</dbReference>
<feature type="non-terminal residue" evidence="2">
    <location>
        <position position="1"/>
    </location>
</feature>
<evidence type="ECO:0000313" key="2">
    <source>
        <dbReference type="EMBL" id="CAG8830138.1"/>
    </source>
</evidence>
<evidence type="ECO:0000313" key="3">
    <source>
        <dbReference type="Proteomes" id="UP000789759"/>
    </source>
</evidence>
<dbReference type="EMBL" id="CAJVQA010063489">
    <property type="protein sequence ID" value="CAG8830138.1"/>
    <property type="molecule type" value="Genomic_DNA"/>
</dbReference>
<organism evidence="2 3">
    <name type="scientific">Cetraspora pellucida</name>
    <dbReference type="NCBI Taxonomy" id="1433469"/>
    <lineage>
        <taxon>Eukaryota</taxon>
        <taxon>Fungi</taxon>
        <taxon>Fungi incertae sedis</taxon>
        <taxon>Mucoromycota</taxon>
        <taxon>Glomeromycotina</taxon>
        <taxon>Glomeromycetes</taxon>
        <taxon>Diversisporales</taxon>
        <taxon>Gigasporaceae</taxon>
        <taxon>Cetraspora</taxon>
    </lineage>
</organism>
<dbReference type="CDD" id="cd18186">
    <property type="entry name" value="BTB_POZ_ZBTB_KLHL-like"/>
    <property type="match status" value="1"/>
</dbReference>
<feature type="non-terminal residue" evidence="2">
    <location>
        <position position="75"/>
    </location>
</feature>
<dbReference type="Proteomes" id="UP000789759">
    <property type="component" value="Unassembled WGS sequence"/>
</dbReference>
<reference evidence="2" key="1">
    <citation type="submission" date="2021-06" db="EMBL/GenBank/DDBJ databases">
        <authorList>
            <person name="Kallberg Y."/>
            <person name="Tangrot J."/>
            <person name="Rosling A."/>
        </authorList>
    </citation>
    <scope>NUCLEOTIDE SEQUENCE</scope>
    <source>
        <strain evidence="2">FL966</strain>
    </source>
</reference>
<comment type="caution">
    <text evidence="2">The sequence shown here is derived from an EMBL/GenBank/DDBJ whole genome shotgun (WGS) entry which is preliminary data.</text>
</comment>
<proteinExistence type="predicted"/>
<sequence>LSRDFSQLLNDANDYNIIIQAGKEPELKEFKAHSNVLCARSSYFKNILRNKPVENENEAIVIKTDISPNICLVIL</sequence>
<dbReference type="Gene3D" id="3.30.710.10">
    <property type="entry name" value="Potassium Channel Kv1.1, Chain A"/>
    <property type="match status" value="1"/>
</dbReference>
<dbReference type="PROSITE" id="PS50097">
    <property type="entry name" value="BTB"/>
    <property type="match status" value="1"/>
</dbReference>